<evidence type="ECO:0000256" key="1">
    <source>
        <dbReference type="ARBA" id="ARBA00022729"/>
    </source>
</evidence>
<evidence type="ECO:0000256" key="3">
    <source>
        <dbReference type="SAM" id="SignalP"/>
    </source>
</evidence>
<evidence type="ECO:0000256" key="2">
    <source>
        <dbReference type="SAM" id="MobiDB-lite"/>
    </source>
</evidence>
<accession>A0A0K2GDY3</accession>
<dbReference type="AlphaFoldDB" id="A0A0K2GDY3"/>
<dbReference type="Proteomes" id="UP000069205">
    <property type="component" value="Chromosome"/>
</dbReference>
<feature type="chain" id="PRO_5005476725" evidence="3">
    <location>
        <begin position="22"/>
        <end position="214"/>
    </location>
</feature>
<evidence type="ECO:0000259" key="5">
    <source>
        <dbReference type="Pfam" id="PF10531"/>
    </source>
</evidence>
<feature type="signal peptide" evidence="3">
    <location>
        <begin position="1"/>
        <end position="21"/>
    </location>
</feature>
<feature type="region of interest" description="Disordered" evidence="2">
    <location>
        <begin position="27"/>
        <end position="49"/>
    </location>
</feature>
<protein>
    <submittedName>
        <fullName evidence="6">Polysaccharide export protein (Modular protein)</fullName>
    </submittedName>
</protein>
<name>A0A0K2GDY3_NITMO</name>
<dbReference type="PATRIC" id="fig|42253.5.peg.2622"/>
<feature type="compositionally biased region" description="Low complexity" evidence="2">
    <location>
        <begin position="27"/>
        <end position="41"/>
    </location>
</feature>
<dbReference type="GO" id="GO:0015159">
    <property type="term" value="F:polysaccharide transmembrane transporter activity"/>
    <property type="evidence" value="ECO:0007669"/>
    <property type="project" value="InterPro"/>
</dbReference>
<dbReference type="EMBL" id="CP011801">
    <property type="protein sequence ID" value="ALA59064.1"/>
    <property type="molecule type" value="Genomic_DNA"/>
</dbReference>
<dbReference type="Gene3D" id="3.30.1950.10">
    <property type="entry name" value="wza like domain"/>
    <property type="match status" value="1"/>
</dbReference>
<feature type="domain" description="Soluble ligand binding" evidence="5">
    <location>
        <begin position="133"/>
        <end position="184"/>
    </location>
</feature>
<feature type="domain" description="Polysaccharide export protein N-terminal" evidence="4">
    <location>
        <begin position="55"/>
        <end position="126"/>
    </location>
</feature>
<dbReference type="OrthoDB" id="193635at2"/>
<evidence type="ECO:0000313" key="6">
    <source>
        <dbReference type="EMBL" id="ALA59064.1"/>
    </source>
</evidence>
<dbReference type="InterPro" id="IPR003715">
    <property type="entry name" value="Poly_export_N"/>
</dbReference>
<keyword evidence="7" id="KW-1185">Reference proteome</keyword>
<evidence type="ECO:0000313" key="7">
    <source>
        <dbReference type="Proteomes" id="UP000069205"/>
    </source>
</evidence>
<dbReference type="KEGG" id="nmv:NITMOv2_2651"/>
<proteinExistence type="predicted"/>
<sequence length="214" mass="22611">MKGYVLLFLAIGCVGAAPALAAESSSSSSSSAAGSSSSSPSYDGDHAGTQSAEIGDYRIGAEDVLDISVWNNSAISRTVPVRPDGKISLPLVNDVQAAGLTPAQLRSVLIKKLAEYIPSPEVSVIVREVHSFKVSVIGEVKKTGRHELKGRATVLDILAMAEGFGEFAGRNRIVVLRPEGKSMRQIPFNYNKVISTNGGLENFFLQPGDIIVVP</sequence>
<dbReference type="PANTHER" id="PTHR33619">
    <property type="entry name" value="POLYSACCHARIDE EXPORT PROTEIN GFCE-RELATED"/>
    <property type="match status" value="1"/>
</dbReference>
<reference evidence="6 7" key="1">
    <citation type="journal article" date="2015" name="Proc. Natl. Acad. Sci. U.S.A.">
        <title>Expanded metabolic versatility of ubiquitous nitrite-oxidizing bacteria from the genus Nitrospira.</title>
        <authorList>
            <person name="Koch H."/>
            <person name="Lucker S."/>
            <person name="Albertsen M."/>
            <person name="Kitzinger K."/>
            <person name="Herbold C."/>
            <person name="Spieck E."/>
            <person name="Nielsen P.H."/>
            <person name="Wagner M."/>
            <person name="Daims H."/>
        </authorList>
    </citation>
    <scope>NUCLEOTIDE SEQUENCE [LARGE SCALE GENOMIC DNA]</scope>
    <source>
        <strain evidence="6 7">NSP M-1</strain>
    </source>
</reference>
<gene>
    <name evidence="6" type="ORF">NITMOv2_2651</name>
</gene>
<keyword evidence="1 3" id="KW-0732">Signal</keyword>
<dbReference type="Pfam" id="PF02563">
    <property type="entry name" value="Poly_export"/>
    <property type="match status" value="1"/>
</dbReference>
<dbReference type="PANTHER" id="PTHR33619:SF3">
    <property type="entry name" value="POLYSACCHARIDE EXPORT PROTEIN GFCE-RELATED"/>
    <property type="match status" value="1"/>
</dbReference>
<dbReference type="InterPro" id="IPR049712">
    <property type="entry name" value="Poly_export"/>
</dbReference>
<dbReference type="STRING" id="42253.NITMOv2_2651"/>
<dbReference type="Pfam" id="PF10531">
    <property type="entry name" value="SLBB"/>
    <property type="match status" value="1"/>
</dbReference>
<organism evidence="6 7">
    <name type="scientific">Nitrospira moscoviensis</name>
    <dbReference type="NCBI Taxonomy" id="42253"/>
    <lineage>
        <taxon>Bacteria</taxon>
        <taxon>Pseudomonadati</taxon>
        <taxon>Nitrospirota</taxon>
        <taxon>Nitrospiria</taxon>
        <taxon>Nitrospirales</taxon>
        <taxon>Nitrospiraceae</taxon>
        <taxon>Nitrospira</taxon>
    </lineage>
</organism>
<dbReference type="InterPro" id="IPR019554">
    <property type="entry name" value="Soluble_ligand-bd"/>
</dbReference>
<dbReference type="Gene3D" id="3.10.560.10">
    <property type="entry name" value="Outer membrane lipoprotein wza domain like"/>
    <property type="match status" value="1"/>
</dbReference>
<dbReference type="RefSeq" id="WP_053380143.1">
    <property type="nucleotide sequence ID" value="NZ_CP011801.1"/>
</dbReference>
<evidence type="ECO:0000259" key="4">
    <source>
        <dbReference type="Pfam" id="PF02563"/>
    </source>
</evidence>